<feature type="chain" id="PRO_5042824849" description="Secreted protein" evidence="2">
    <location>
        <begin position="22"/>
        <end position="92"/>
    </location>
</feature>
<keyword evidence="1" id="KW-1133">Transmembrane helix</keyword>
<accession>A0AAN6Y8Z1</accession>
<evidence type="ECO:0000256" key="2">
    <source>
        <dbReference type="SAM" id="SignalP"/>
    </source>
</evidence>
<evidence type="ECO:0000313" key="4">
    <source>
        <dbReference type="Proteomes" id="UP001301769"/>
    </source>
</evidence>
<dbReference type="AlphaFoldDB" id="A0AAN6Y8Z1"/>
<feature type="transmembrane region" description="Helical" evidence="1">
    <location>
        <begin position="56"/>
        <end position="80"/>
    </location>
</feature>
<organism evidence="3 4">
    <name type="scientific">Rhypophila decipiens</name>
    <dbReference type="NCBI Taxonomy" id="261697"/>
    <lineage>
        <taxon>Eukaryota</taxon>
        <taxon>Fungi</taxon>
        <taxon>Dikarya</taxon>
        <taxon>Ascomycota</taxon>
        <taxon>Pezizomycotina</taxon>
        <taxon>Sordariomycetes</taxon>
        <taxon>Sordariomycetidae</taxon>
        <taxon>Sordariales</taxon>
        <taxon>Naviculisporaceae</taxon>
        <taxon>Rhypophila</taxon>
    </lineage>
</organism>
<dbReference type="Proteomes" id="UP001301769">
    <property type="component" value="Unassembled WGS sequence"/>
</dbReference>
<dbReference type="EMBL" id="MU858090">
    <property type="protein sequence ID" value="KAK4214634.1"/>
    <property type="molecule type" value="Genomic_DNA"/>
</dbReference>
<keyword evidence="1" id="KW-0472">Membrane</keyword>
<protein>
    <recommendedName>
        <fullName evidence="5">Secreted protein</fullName>
    </recommendedName>
</protein>
<keyword evidence="1" id="KW-0812">Transmembrane</keyword>
<evidence type="ECO:0000256" key="1">
    <source>
        <dbReference type="SAM" id="Phobius"/>
    </source>
</evidence>
<comment type="caution">
    <text evidence="3">The sequence shown here is derived from an EMBL/GenBank/DDBJ whole genome shotgun (WGS) entry which is preliminary data.</text>
</comment>
<reference evidence="3" key="2">
    <citation type="submission" date="2023-05" db="EMBL/GenBank/DDBJ databases">
        <authorList>
            <consortium name="Lawrence Berkeley National Laboratory"/>
            <person name="Steindorff A."/>
            <person name="Hensen N."/>
            <person name="Bonometti L."/>
            <person name="Westerberg I."/>
            <person name="Brannstrom I.O."/>
            <person name="Guillou S."/>
            <person name="Cros-Aarteil S."/>
            <person name="Calhoun S."/>
            <person name="Haridas S."/>
            <person name="Kuo A."/>
            <person name="Mondo S."/>
            <person name="Pangilinan J."/>
            <person name="Riley R."/>
            <person name="Labutti K."/>
            <person name="Andreopoulos B."/>
            <person name="Lipzen A."/>
            <person name="Chen C."/>
            <person name="Yanf M."/>
            <person name="Daum C."/>
            <person name="Ng V."/>
            <person name="Clum A."/>
            <person name="Ohm R."/>
            <person name="Martin F."/>
            <person name="Silar P."/>
            <person name="Natvig D."/>
            <person name="Lalanne C."/>
            <person name="Gautier V."/>
            <person name="Ament-Velasquez S.L."/>
            <person name="Kruys A."/>
            <person name="Hutchinson M.I."/>
            <person name="Powell A.J."/>
            <person name="Barry K."/>
            <person name="Miller A.N."/>
            <person name="Grigoriev I.V."/>
            <person name="Debuchy R."/>
            <person name="Gladieux P."/>
            <person name="Thoren M.H."/>
            <person name="Johannesson H."/>
        </authorList>
    </citation>
    <scope>NUCLEOTIDE SEQUENCE</scope>
    <source>
        <strain evidence="3">PSN293</strain>
    </source>
</reference>
<evidence type="ECO:0008006" key="5">
    <source>
        <dbReference type="Google" id="ProtNLM"/>
    </source>
</evidence>
<reference evidence="3" key="1">
    <citation type="journal article" date="2023" name="Mol. Phylogenet. Evol.">
        <title>Genome-scale phylogeny and comparative genomics of the fungal order Sordariales.</title>
        <authorList>
            <person name="Hensen N."/>
            <person name="Bonometti L."/>
            <person name="Westerberg I."/>
            <person name="Brannstrom I.O."/>
            <person name="Guillou S."/>
            <person name="Cros-Aarteil S."/>
            <person name="Calhoun S."/>
            <person name="Haridas S."/>
            <person name="Kuo A."/>
            <person name="Mondo S."/>
            <person name="Pangilinan J."/>
            <person name="Riley R."/>
            <person name="LaButti K."/>
            <person name="Andreopoulos B."/>
            <person name="Lipzen A."/>
            <person name="Chen C."/>
            <person name="Yan M."/>
            <person name="Daum C."/>
            <person name="Ng V."/>
            <person name="Clum A."/>
            <person name="Steindorff A."/>
            <person name="Ohm R.A."/>
            <person name="Martin F."/>
            <person name="Silar P."/>
            <person name="Natvig D.O."/>
            <person name="Lalanne C."/>
            <person name="Gautier V."/>
            <person name="Ament-Velasquez S.L."/>
            <person name="Kruys A."/>
            <person name="Hutchinson M.I."/>
            <person name="Powell A.J."/>
            <person name="Barry K."/>
            <person name="Miller A.N."/>
            <person name="Grigoriev I.V."/>
            <person name="Debuchy R."/>
            <person name="Gladieux P."/>
            <person name="Hiltunen Thoren M."/>
            <person name="Johannesson H."/>
        </authorList>
    </citation>
    <scope>NUCLEOTIDE SEQUENCE</scope>
    <source>
        <strain evidence="3">PSN293</strain>
    </source>
</reference>
<feature type="signal peptide" evidence="2">
    <location>
        <begin position="1"/>
        <end position="21"/>
    </location>
</feature>
<evidence type="ECO:0000313" key="3">
    <source>
        <dbReference type="EMBL" id="KAK4214634.1"/>
    </source>
</evidence>
<proteinExistence type="predicted"/>
<keyword evidence="2" id="KW-0732">Signal</keyword>
<name>A0AAN6Y8Z1_9PEZI</name>
<gene>
    <name evidence="3" type="ORF">QBC37DRAFT_145472</name>
</gene>
<keyword evidence="4" id="KW-1185">Reference proteome</keyword>
<sequence>MGNSAILASGFLFCRLLLTTGVCNSPSSFTRTSIYWTPPVQQPRGSLPYLAGNGDMGLAACKPIVCMYSTICIAFLLLLLRRLALFTTFFVP</sequence>